<keyword evidence="1" id="KW-1133">Transmembrane helix</keyword>
<evidence type="ECO:0000313" key="4">
    <source>
        <dbReference type="Proteomes" id="UP000678679"/>
    </source>
</evidence>
<keyword evidence="4" id="KW-1185">Reference proteome</keyword>
<dbReference type="EMBL" id="CP076133">
    <property type="protein sequence ID" value="QWG04962.1"/>
    <property type="molecule type" value="Genomic_DNA"/>
</dbReference>
<dbReference type="GO" id="GO:0000155">
    <property type="term" value="F:phosphorelay sensor kinase activity"/>
    <property type="evidence" value="ECO:0007669"/>
    <property type="project" value="InterPro"/>
</dbReference>
<dbReference type="KEGG" id="fya:KMW28_21305"/>
<dbReference type="PANTHER" id="PTHR34220">
    <property type="entry name" value="SENSOR HISTIDINE KINASE YPDA"/>
    <property type="match status" value="1"/>
</dbReference>
<dbReference type="InterPro" id="IPR050640">
    <property type="entry name" value="Bact_2-comp_sensor_kinase"/>
</dbReference>
<evidence type="ECO:0000313" key="3">
    <source>
        <dbReference type="EMBL" id="QWG04962.1"/>
    </source>
</evidence>
<keyword evidence="1" id="KW-0472">Membrane</keyword>
<feature type="transmembrane region" description="Helical" evidence="1">
    <location>
        <begin position="80"/>
        <end position="102"/>
    </location>
</feature>
<proteinExistence type="predicted"/>
<dbReference type="AlphaFoldDB" id="A0AAX1NBT8"/>
<name>A0AAX1NBT8_9BACT</name>
<dbReference type="InterPro" id="IPR036890">
    <property type="entry name" value="HATPase_C_sf"/>
</dbReference>
<dbReference type="SUPFAM" id="SSF55874">
    <property type="entry name" value="ATPase domain of HSP90 chaperone/DNA topoisomerase II/histidine kinase"/>
    <property type="match status" value="1"/>
</dbReference>
<feature type="transmembrane region" description="Helical" evidence="1">
    <location>
        <begin position="122"/>
        <end position="142"/>
    </location>
</feature>
<gene>
    <name evidence="3" type="ORF">KMW28_21305</name>
</gene>
<dbReference type="Gene3D" id="3.30.565.10">
    <property type="entry name" value="Histidine kinase-like ATPase, C-terminal domain"/>
    <property type="match status" value="1"/>
</dbReference>
<dbReference type="RefSeq" id="WP_169662345.1">
    <property type="nucleotide sequence ID" value="NZ_CP076133.1"/>
</dbReference>
<dbReference type="Pfam" id="PF06580">
    <property type="entry name" value="His_kinase"/>
    <property type="match status" value="1"/>
</dbReference>
<feature type="domain" description="Signal transduction histidine kinase internal region" evidence="2">
    <location>
        <begin position="162"/>
        <end position="239"/>
    </location>
</feature>
<feature type="transmembrane region" description="Helical" evidence="1">
    <location>
        <begin position="46"/>
        <end position="68"/>
    </location>
</feature>
<evidence type="ECO:0000256" key="1">
    <source>
        <dbReference type="SAM" id="Phobius"/>
    </source>
</evidence>
<keyword evidence="3" id="KW-0808">Transferase</keyword>
<keyword evidence="1" id="KW-0812">Transmembrane</keyword>
<keyword evidence="3" id="KW-0418">Kinase</keyword>
<dbReference type="PANTHER" id="PTHR34220:SF7">
    <property type="entry name" value="SENSOR HISTIDINE KINASE YPDA"/>
    <property type="match status" value="1"/>
</dbReference>
<dbReference type="InterPro" id="IPR010559">
    <property type="entry name" value="Sig_transdc_His_kin_internal"/>
</dbReference>
<feature type="transmembrane region" description="Helical" evidence="1">
    <location>
        <begin position="12"/>
        <end position="34"/>
    </location>
</feature>
<dbReference type="Proteomes" id="UP000678679">
    <property type="component" value="Chromosome 2"/>
</dbReference>
<protein>
    <submittedName>
        <fullName evidence="3">Histidine kinase</fullName>
    </submittedName>
</protein>
<organism evidence="3 4">
    <name type="scientific">Flammeovirga yaeyamensis</name>
    <dbReference type="NCBI Taxonomy" id="367791"/>
    <lineage>
        <taxon>Bacteria</taxon>
        <taxon>Pseudomonadati</taxon>
        <taxon>Bacteroidota</taxon>
        <taxon>Cytophagia</taxon>
        <taxon>Cytophagales</taxon>
        <taxon>Flammeovirgaceae</taxon>
        <taxon>Flammeovirga</taxon>
    </lineage>
</organism>
<accession>A0AAX1NBT8</accession>
<evidence type="ECO:0000259" key="2">
    <source>
        <dbReference type="Pfam" id="PF06580"/>
    </source>
</evidence>
<reference evidence="3 4" key="1">
    <citation type="submission" date="2021-05" db="EMBL/GenBank/DDBJ databases">
        <title>Comparative genomic studies on the polysaccharide-degrading batcterial strains of the Flammeovirga genus.</title>
        <authorList>
            <person name="Zewei F."/>
            <person name="Zheng Z."/>
            <person name="Yu L."/>
            <person name="Ruyue G."/>
            <person name="Yanhong M."/>
            <person name="Yuanyuan C."/>
            <person name="Jingyan G."/>
            <person name="Wenjun H."/>
        </authorList>
    </citation>
    <scope>NUCLEOTIDE SEQUENCE [LARGE SCALE GENOMIC DNA]</scope>
    <source>
        <strain evidence="3 4">NBRC:100898</strain>
    </source>
</reference>
<sequence>MKLNLFRPSVRSKLLHITIHLICWAIYIFLLSYRDLLFNDALINNFWTFSVITSPLVPFIYFNLYVLIPRLLFKKKPLMYTLALSILFTVCINIRYSTAFYFYAKVLCINSIEPFFSGRVGWWTASSETFGLFFISISLFLLHNWYAKERYVKELENKNMAAELNLLKSQLQPHFLFNNLNTIYFLMDSQPEKAKELVVQLSDALSHQLYKANQDKVMLEEELEYLESYIKIEQIRHQDFLELNYNFPEETSKLSIAPMLLMTFIENAFKHSTHSKGYKINIDISLNGNELKLHVINTKGETKSNKKVGGLGLTNVRKRLQLLYPQMHQLEITEHESEFEVNLTLELNE</sequence>
<dbReference type="GO" id="GO:0016020">
    <property type="term" value="C:membrane"/>
    <property type="evidence" value="ECO:0007669"/>
    <property type="project" value="InterPro"/>
</dbReference>